<dbReference type="OrthoDB" id="413361at2759"/>
<proteinExistence type="predicted"/>
<sequence>MTKLGKQTQEMIFLGTIDKGNNGKFYNPAMKWVINSREFHLLPSTGSIPEITDSTDRPLYATVSIPTVEMMPKLTTSLATTYTGDDNFIEITSDNENFQDAMDTIDGNTSQNNHSGNHSGPQCQTQREQVTTDTPTHPSMAPVPLPLRRTTCMAANKAKESISVIQTPQHRLMFKEPEEALLLISGPATYSEVLQSDNGDEWKQAIQDELDSMSQNN</sequence>
<comment type="caution">
    <text evidence="2">The sequence shown here is derived from an EMBL/GenBank/DDBJ whole genome shotgun (WGS) entry which is preliminary data.</text>
</comment>
<evidence type="ECO:0000256" key="1">
    <source>
        <dbReference type="SAM" id="MobiDB-lite"/>
    </source>
</evidence>
<accession>A0A9W8AUT3</accession>
<evidence type="ECO:0000313" key="3">
    <source>
        <dbReference type="Proteomes" id="UP001150925"/>
    </source>
</evidence>
<dbReference type="EMBL" id="JANBPY010000712">
    <property type="protein sequence ID" value="KAJ1964318.1"/>
    <property type="molecule type" value="Genomic_DNA"/>
</dbReference>
<dbReference type="AlphaFoldDB" id="A0A9W8AUT3"/>
<gene>
    <name evidence="2" type="ORF">IWQ62_002967</name>
</gene>
<dbReference type="Proteomes" id="UP001150925">
    <property type="component" value="Unassembled WGS sequence"/>
</dbReference>
<feature type="non-terminal residue" evidence="2">
    <location>
        <position position="217"/>
    </location>
</feature>
<protein>
    <submittedName>
        <fullName evidence="2">Uncharacterized protein</fullName>
    </submittedName>
</protein>
<keyword evidence="3" id="KW-1185">Reference proteome</keyword>
<feature type="region of interest" description="Disordered" evidence="1">
    <location>
        <begin position="100"/>
        <end position="144"/>
    </location>
</feature>
<reference evidence="2" key="1">
    <citation type="submission" date="2022-07" db="EMBL/GenBank/DDBJ databases">
        <title>Phylogenomic reconstructions and comparative analyses of Kickxellomycotina fungi.</title>
        <authorList>
            <person name="Reynolds N.K."/>
            <person name="Stajich J.E."/>
            <person name="Barry K."/>
            <person name="Grigoriev I.V."/>
            <person name="Crous P."/>
            <person name="Smith M.E."/>
        </authorList>
    </citation>
    <scope>NUCLEOTIDE SEQUENCE</scope>
    <source>
        <strain evidence="2">RSA 1196</strain>
    </source>
</reference>
<name>A0A9W8AUT3_9FUNG</name>
<organism evidence="2 3">
    <name type="scientific">Dispira parvispora</name>
    <dbReference type="NCBI Taxonomy" id="1520584"/>
    <lineage>
        <taxon>Eukaryota</taxon>
        <taxon>Fungi</taxon>
        <taxon>Fungi incertae sedis</taxon>
        <taxon>Zoopagomycota</taxon>
        <taxon>Kickxellomycotina</taxon>
        <taxon>Dimargaritomycetes</taxon>
        <taxon>Dimargaritales</taxon>
        <taxon>Dimargaritaceae</taxon>
        <taxon>Dispira</taxon>
    </lineage>
</organism>
<feature type="compositionally biased region" description="Polar residues" evidence="1">
    <location>
        <begin position="106"/>
        <end position="137"/>
    </location>
</feature>
<evidence type="ECO:0000313" key="2">
    <source>
        <dbReference type="EMBL" id="KAJ1964318.1"/>
    </source>
</evidence>